<dbReference type="SUPFAM" id="SSF81321">
    <property type="entry name" value="Family A G protein-coupled receptor-like"/>
    <property type="match status" value="1"/>
</dbReference>
<dbReference type="InterPro" id="IPR019423">
    <property type="entry name" value="7TM_GPCR_serpentine_rcpt_Srj"/>
</dbReference>
<organism evidence="2 3">
    <name type="scientific">Pristionchus entomophagus</name>
    <dbReference type="NCBI Taxonomy" id="358040"/>
    <lineage>
        <taxon>Eukaryota</taxon>
        <taxon>Metazoa</taxon>
        <taxon>Ecdysozoa</taxon>
        <taxon>Nematoda</taxon>
        <taxon>Chromadorea</taxon>
        <taxon>Rhabditida</taxon>
        <taxon>Rhabditina</taxon>
        <taxon>Diplogasteromorpha</taxon>
        <taxon>Diplogasteroidea</taxon>
        <taxon>Neodiplogasteridae</taxon>
        <taxon>Pristionchus</taxon>
    </lineage>
</organism>
<feature type="non-terminal residue" evidence="2">
    <location>
        <position position="262"/>
    </location>
</feature>
<evidence type="ECO:0008006" key="4">
    <source>
        <dbReference type="Google" id="ProtNLM"/>
    </source>
</evidence>
<accession>A0AAV5TC35</accession>
<keyword evidence="1" id="KW-1133">Transmembrane helix</keyword>
<keyword evidence="1" id="KW-0472">Membrane</keyword>
<dbReference type="PANTHER" id="PTHR45907:SF16">
    <property type="entry name" value="SERPENTINE RECEPTOR, CLASS J"/>
    <property type="match status" value="1"/>
</dbReference>
<gene>
    <name evidence="2" type="ORF">PENTCL1PPCAC_15306</name>
</gene>
<feature type="transmembrane region" description="Helical" evidence="1">
    <location>
        <begin position="58"/>
        <end position="78"/>
    </location>
</feature>
<dbReference type="EMBL" id="BTSX01000004">
    <property type="protein sequence ID" value="GMS93131.1"/>
    <property type="molecule type" value="Genomic_DNA"/>
</dbReference>
<feature type="transmembrane region" description="Helical" evidence="1">
    <location>
        <begin position="122"/>
        <end position="146"/>
    </location>
</feature>
<evidence type="ECO:0000313" key="2">
    <source>
        <dbReference type="EMBL" id="GMS93131.1"/>
    </source>
</evidence>
<feature type="transmembrane region" description="Helical" evidence="1">
    <location>
        <begin position="202"/>
        <end position="227"/>
    </location>
</feature>
<feature type="transmembrane region" description="Helical" evidence="1">
    <location>
        <begin position="167"/>
        <end position="190"/>
    </location>
</feature>
<evidence type="ECO:0000313" key="3">
    <source>
        <dbReference type="Proteomes" id="UP001432027"/>
    </source>
</evidence>
<dbReference type="Proteomes" id="UP001432027">
    <property type="component" value="Unassembled WGS sequence"/>
</dbReference>
<sequence length="262" mass="29694">MTNTFGAALSVPWPSHELTSSYFSFYTIPFALMNIHFLYRYWSVAQPTRLELFSRPQFVALISLYPITQGVSWFFIAFSMRTDSAEISVQEVKAVCLDSFNVSIDEGWLLMDNWRNGQLNVWVVQIILIMIVIMFGSFSVATWLVASTYQDILKATTLSPKHRTIQYTLLAAVCAQTFVPVVCVYIPYFLAIVCPFLSIPMFGVALHFLALLSIFPAWDALVIIVMIKDYRIGLARAVGLRKKEKVQLLNLNTQFTSAVIST</sequence>
<dbReference type="PANTHER" id="PTHR45907">
    <property type="entry name" value="SERPENTINE RECEPTOR, CLASS J"/>
    <property type="match status" value="1"/>
</dbReference>
<reference evidence="2" key="1">
    <citation type="submission" date="2023-10" db="EMBL/GenBank/DDBJ databases">
        <title>Genome assembly of Pristionchus species.</title>
        <authorList>
            <person name="Yoshida K."/>
            <person name="Sommer R.J."/>
        </authorList>
    </citation>
    <scope>NUCLEOTIDE SEQUENCE</scope>
    <source>
        <strain evidence="2">RS0144</strain>
    </source>
</reference>
<comment type="caution">
    <text evidence="2">The sequence shown here is derived from an EMBL/GenBank/DDBJ whole genome shotgun (WGS) entry which is preliminary data.</text>
</comment>
<protein>
    <recommendedName>
        <fullName evidence="4">G protein-coupled receptor</fullName>
    </recommendedName>
</protein>
<keyword evidence="3" id="KW-1185">Reference proteome</keyword>
<feature type="transmembrane region" description="Helical" evidence="1">
    <location>
        <begin position="20"/>
        <end position="38"/>
    </location>
</feature>
<name>A0AAV5TC35_9BILA</name>
<dbReference type="InterPro" id="IPR019428">
    <property type="entry name" value="7TM_GPCR_serpentine_rcpt_Str"/>
</dbReference>
<dbReference type="AlphaFoldDB" id="A0AAV5TC35"/>
<proteinExistence type="predicted"/>
<evidence type="ECO:0000256" key="1">
    <source>
        <dbReference type="SAM" id="Phobius"/>
    </source>
</evidence>
<keyword evidence="1" id="KW-0812">Transmembrane</keyword>
<dbReference type="Pfam" id="PF10326">
    <property type="entry name" value="7TM_GPCR_Str"/>
    <property type="match status" value="1"/>
</dbReference>